<evidence type="ECO:0008006" key="3">
    <source>
        <dbReference type="Google" id="ProtNLM"/>
    </source>
</evidence>
<evidence type="ECO:0000313" key="1">
    <source>
        <dbReference type="EMBL" id="MBP1933105.1"/>
    </source>
</evidence>
<name>A0ABS4GS47_9BACL</name>
<protein>
    <recommendedName>
        <fullName evidence="3">YneQ</fullName>
    </recommendedName>
</protein>
<dbReference type="RefSeq" id="WP_209811197.1">
    <property type="nucleotide sequence ID" value="NZ_JAGGKT010000009.1"/>
</dbReference>
<keyword evidence="2" id="KW-1185">Reference proteome</keyword>
<organism evidence="1 2">
    <name type="scientific">Ammoniphilus resinae</name>
    <dbReference type="NCBI Taxonomy" id="861532"/>
    <lineage>
        <taxon>Bacteria</taxon>
        <taxon>Bacillati</taxon>
        <taxon>Bacillota</taxon>
        <taxon>Bacilli</taxon>
        <taxon>Bacillales</taxon>
        <taxon>Paenibacillaceae</taxon>
        <taxon>Aneurinibacillus group</taxon>
        <taxon>Ammoniphilus</taxon>
    </lineage>
</organism>
<accession>A0ABS4GS47</accession>
<proteinExistence type="predicted"/>
<dbReference type="Proteomes" id="UP001519343">
    <property type="component" value="Unassembled WGS sequence"/>
</dbReference>
<comment type="caution">
    <text evidence="1">The sequence shown here is derived from an EMBL/GenBank/DDBJ whole genome shotgun (WGS) entry which is preliminary data.</text>
</comment>
<reference evidence="1 2" key="1">
    <citation type="submission" date="2021-03" db="EMBL/GenBank/DDBJ databases">
        <title>Genomic Encyclopedia of Type Strains, Phase IV (KMG-IV): sequencing the most valuable type-strain genomes for metagenomic binning, comparative biology and taxonomic classification.</title>
        <authorList>
            <person name="Goeker M."/>
        </authorList>
    </citation>
    <scope>NUCLEOTIDE SEQUENCE [LARGE SCALE GENOMIC DNA]</scope>
    <source>
        <strain evidence="1 2">DSM 24738</strain>
    </source>
</reference>
<sequence>MAFGIRRKELLAWKEKVAKGEIAFLTHYWIDDRFPGCKTVTKVGCSNLQKLIQWGEKYQLRPEWIHRQEGFPHFDLLGERQEQILKEEKMFWQLEKFK</sequence>
<gene>
    <name evidence="1" type="ORF">J2Z37_003116</name>
</gene>
<dbReference type="EMBL" id="JAGGKT010000009">
    <property type="protein sequence ID" value="MBP1933105.1"/>
    <property type="molecule type" value="Genomic_DNA"/>
</dbReference>
<evidence type="ECO:0000313" key="2">
    <source>
        <dbReference type="Proteomes" id="UP001519343"/>
    </source>
</evidence>